<keyword evidence="4" id="KW-0217">Developmental protein</keyword>
<dbReference type="EMBL" id="JBBWWQ010000014">
    <property type="protein sequence ID" value="KAK8930943.1"/>
    <property type="molecule type" value="Genomic_DNA"/>
</dbReference>
<dbReference type="GO" id="GO:0009908">
    <property type="term" value="P:flower development"/>
    <property type="evidence" value="ECO:0007669"/>
    <property type="project" value="UniProtKB-KW"/>
</dbReference>
<accession>A0AAP0B6T5</accession>
<evidence type="ECO:0000256" key="1">
    <source>
        <dbReference type="ARBA" id="ARBA00008956"/>
    </source>
</evidence>
<dbReference type="InterPro" id="IPR012474">
    <property type="entry name" value="Frigida"/>
</dbReference>
<gene>
    <name evidence="6" type="ORF">KSP39_PZI016095</name>
</gene>
<dbReference type="GO" id="GO:0030154">
    <property type="term" value="P:cell differentiation"/>
    <property type="evidence" value="ECO:0007669"/>
    <property type="project" value="UniProtKB-KW"/>
</dbReference>
<dbReference type="Proteomes" id="UP001418222">
    <property type="component" value="Unassembled WGS sequence"/>
</dbReference>
<evidence type="ECO:0000256" key="3">
    <source>
        <dbReference type="ARBA" id="ARBA00023089"/>
    </source>
</evidence>
<sequence>MVMSGTPLFCGFPYITRRPHKGFVFMADTPSVSTLIDSTASKLQQLQQAFTELENHSPVSLNFKWKELEQHFHGLEQSLKNKFQGLEKEEKDYVDKFLETQKMLERREAAVVEKEQASLERLQEKRDTALSTLFEKYRNYPAALTDGTPTVCSPESGVEDGLDFTVVKSDIEDEESSESNYLKGKPHSQLEEFCEKMDVEELHKYISDNRKNLASIREEIPIALRAATNPFSLVLESLKDFYSGEILGSDGKKDAGLLGSRRTCLMLMESLSSLMLNSITLSEGQRLTDKIKEKAKEVANYWKPKLDGLEIYSSSGNSLEAHAFLQLLATFDISSDFDENEICKLIPAVSRRRQTADLCRSLGFLPKIPVVIEELINSGRHIDAVNLAFAFDLTKKFHPVPLLKSYLKEVRKVSQSKSGSVSLSAQNEMNERELSALKLVIKCIDEHKLEEQYPTDPLQKRILQLEKAKADKRRAADAGKPQPKRPRASGTSVTPRVAPSFVEKSFYRTPERYQYAYDRQYMYQPETHPMPSALIGSATYTVSPTHTTYYTTNGYHFQYQQPAYLH</sequence>
<feature type="region of interest" description="Disordered" evidence="5">
    <location>
        <begin position="469"/>
        <end position="495"/>
    </location>
</feature>
<dbReference type="AlphaFoldDB" id="A0AAP0B6T5"/>
<evidence type="ECO:0000256" key="5">
    <source>
        <dbReference type="SAM" id="MobiDB-lite"/>
    </source>
</evidence>
<name>A0AAP0B6T5_9ASPA</name>
<protein>
    <recommendedName>
        <fullName evidence="4">FRIGIDA-like protein</fullName>
    </recommendedName>
</protein>
<keyword evidence="3 4" id="KW-0287">Flowering</keyword>
<keyword evidence="2 4" id="KW-0221">Differentiation</keyword>
<evidence type="ECO:0000256" key="4">
    <source>
        <dbReference type="RuleBase" id="RU364012"/>
    </source>
</evidence>
<dbReference type="PANTHER" id="PTHR31791">
    <property type="entry name" value="FRIGIDA-LIKE PROTEIN 3-RELATED"/>
    <property type="match status" value="1"/>
</dbReference>
<comment type="caution">
    <text evidence="6">The sequence shown here is derived from an EMBL/GenBank/DDBJ whole genome shotgun (WGS) entry which is preliminary data.</text>
</comment>
<dbReference type="Pfam" id="PF07899">
    <property type="entry name" value="Frigida"/>
    <property type="match status" value="1"/>
</dbReference>
<reference evidence="6 7" key="1">
    <citation type="journal article" date="2022" name="Nat. Plants">
        <title>Genomes of leafy and leafless Platanthera orchids illuminate the evolution of mycoheterotrophy.</title>
        <authorList>
            <person name="Li M.H."/>
            <person name="Liu K.W."/>
            <person name="Li Z."/>
            <person name="Lu H.C."/>
            <person name="Ye Q.L."/>
            <person name="Zhang D."/>
            <person name="Wang J.Y."/>
            <person name="Li Y.F."/>
            <person name="Zhong Z.M."/>
            <person name="Liu X."/>
            <person name="Yu X."/>
            <person name="Liu D.K."/>
            <person name="Tu X.D."/>
            <person name="Liu B."/>
            <person name="Hao Y."/>
            <person name="Liao X.Y."/>
            <person name="Jiang Y.T."/>
            <person name="Sun W.H."/>
            <person name="Chen J."/>
            <person name="Chen Y.Q."/>
            <person name="Ai Y."/>
            <person name="Zhai J.W."/>
            <person name="Wu S.S."/>
            <person name="Zhou Z."/>
            <person name="Hsiao Y.Y."/>
            <person name="Wu W.L."/>
            <person name="Chen Y.Y."/>
            <person name="Lin Y.F."/>
            <person name="Hsu J.L."/>
            <person name="Li C.Y."/>
            <person name="Wang Z.W."/>
            <person name="Zhao X."/>
            <person name="Zhong W.Y."/>
            <person name="Ma X.K."/>
            <person name="Ma L."/>
            <person name="Huang J."/>
            <person name="Chen G.Z."/>
            <person name="Huang M.Z."/>
            <person name="Huang L."/>
            <person name="Peng D.H."/>
            <person name="Luo Y.B."/>
            <person name="Zou S.Q."/>
            <person name="Chen S.P."/>
            <person name="Lan S."/>
            <person name="Tsai W.C."/>
            <person name="Van de Peer Y."/>
            <person name="Liu Z.J."/>
        </authorList>
    </citation>
    <scope>NUCLEOTIDE SEQUENCE [LARGE SCALE GENOMIC DNA]</scope>
    <source>
        <strain evidence="6">Lor287</strain>
    </source>
</reference>
<keyword evidence="7" id="KW-1185">Reference proteome</keyword>
<evidence type="ECO:0000313" key="7">
    <source>
        <dbReference type="Proteomes" id="UP001418222"/>
    </source>
</evidence>
<proteinExistence type="inferred from homology"/>
<dbReference type="PANTHER" id="PTHR31791:SF4">
    <property type="entry name" value="FRIGIDA-LIKE PROTEIN 3"/>
    <property type="match status" value="1"/>
</dbReference>
<evidence type="ECO:0000256" key="2">
    <source>
        <dbReference type="ARBA" id="ARBA00022782"/>
    </source>
</evidence>
<comment type="similarity">
    <text evidence="1 4">Belongs to the Frigida family.</text>
</comment>
<evidence type="ECO:0000313" key="6">
    <source>
        <dbReference type="EMBL" id="KAK8930943.1"/>
    </source>
</evidence>
<organism evidence="6 7">
    <name type="scientific">Platanthera zijinensis</name>
    <dbReference type="NCBI Taxonomy" id="2320716"/>
    <lineage>
        <taxon>Eukaryota</taxon>
        <taxon>Viridiplantae</taxon>
        <taxon>Streptophyta</taxon>
        <taxon>Embryophyta</taxon>
        <taxon>Tracheophyta</taxon>
        <taxon>Spermatophyta</taxon>
        <taxon>Magnoliopsida</taxon>
        <taxon>Liliopsida</taxon>
        <taxon>Asparagales</taxon>
        <taxon>Orchidaceae</taxon>
        <taxon>Orchidoideae</taxon>
        <taxon>Orchideae</taxon>
        <taxon>Orchidinae</taxon>
        <taxon>Platanthera</taxon>
    </lineage>
</organism>